<dbReference type="EMBL" id="SOAG01000033">
    <property type="protein sequence ID" value="TDS52096.1"/>
    <property type="molecule type" value="Genomic_DNA"/>
</dbReference>
<dbReference type="InterPro" id="IPR002761">
    <property type="entry name" value="Diphthami_syn_dom"/>
</dbReference>
<dbReference type="OrthoDB" id="3572539at2"/>
<dbReference type="Gene3D" id="3.90.1490.10">
    <property type="entry name" value="putative n-type atp pyrophosphatase, domain 2"/>
    <property type="match status" value="1"/>
</dbReference>
<dbReference type="InterPro" id="IPR030662">
    <property type="entry name" value="DPH6/MJ0570"/>
</dbReference>
<dbReference type="InterPro" id="IPR014729">
    <property type="entry name" value="Rossmann-like_a/b/a_fold"/>
</dbReference>
<protein>
    <submittedName>
        <fullName evidence="2">Uncharacterized protein (TIGR00290 family)</fullName>
    </submittedName>
</protein>
<proteinExistence type="predicted"/>
<organism evidence="2 3">
    <name type="scientific">Myroides indicus</name>
    <dbReference type="NCBI Taxonomy" id="1323422"/>
    <lineage>
        <taxon>Bacteria</taxon>
        <taxon>Pseudomonadati</taxon>
        <taxon>Bacteroidota</taxon>
        <taxon>Flavobacteriia</taxon>
        <taxon>Flavobacteriales</taxon>
        <taxon>Flavobacteriaceae</taxon>
        <taxon>Myroides</taxon>
    </lineage>
</organism>
<dbReference type="AlphaFoldDB" id="A0A4R7EVJ4"/>
<sequence>MNKKRAFLNWSSGKDAAYSLYQIQAKGEFEIAKLVTTVNEQAGRVSMHGVREELLKSQADCLGLPLEIIYLPENTSMQEYEKIMSAKLDQCLEQKIKYSVFGDILLEDLKAFREQQLSKVGMKGIFPLWGKNTFQLIHEMIESGLKAIVVCVNEQYLDKSFVGRIIDRQFVSDLPKGVDPCGENGEFHTFVFDGPMFKEAVSYQRGEVVYKTYNAPKQNKEIEKYGFWFLDLFSK</sequence>
<dbReference type="PIRSF" id="PIRSF039123">
    <property type="entry name" value="Diphthamide_synthase"/>
    <property type="match status" value="1"/>
</dbReference>
<accession>A0A4R7EVJ4</accession>
<dbReference type="CDD" id="cd01994">
    <property type="entry name" value="AANH_PF0828-like"/>
    <property type="match status" value="1"/>
</dbReference>
<dbReference type="Gene3D" id="3.40.50.620">
    <property type="entry name" value="HUPs"/>
    <property type="match status" value="1"/>
</dbReference>
<evidence type="ECO:0000259" key="1">
    <source>
        <dbReference type="Pfam" id="PF01902"/>
    </source>
</evidence>
<feature type="domain" description="Diphthamide synthase" evidence="1">
    <location>
        <begin position="9"/>
        <end position="205"/>
    </location>
</feature>
<keyword evidence="3" id="KW-1185">Reference proteome</keyword>
<name>A0A4R7EVJ4_9FLAO</name>
<reference evidence="2 3" key="1">
    <citation type="submission" date="2019-03" db="EMBL/GenBank/DDBJ databases">
        <title>Genomic Encyclopedia of Archaeal and Bacterial Type Strains, Phase II (KMG-II): from individual species to whole genera.</title>
        <authorList>
            <person name="Goeker M."/>
        </authorList>
    </citation>
    <scope>NUCLEOTIDE SEQUENCE [LARGE SCALE GENOMIC DNA]</scope>
    <source>
        <strain evidence="2 3">DSM 28213</strain>
    </source>
</reference>
<evidence type="ECO:0000313" key="2">
    <source>
        <dbReference type="EMBL" id="TDS52096.1"/>
    </source>
</evidence>
<dbReference type="SUPFAM" id="SSF52402">
    <property type="entry name" value="Adenine nucleotide alpha hydrolases-like"/>
    <property type="match status" value="1"/>
</dbReference>
<dbReference type="Proteomes" id="UP000295215">
    <property type="component" value="Unassembled WGS sequence"/>
</dbReference>
<dbReference type="RefSeq" id="WP_133713599.1">
    <property type="nucleotide sequence ID" value="NZ_SOAG01000033.1"/>
</dbReference>
<gene>
    <name evidence="2" type="ORF">C8P70_13330</name>
</gene>
<dbReference type="Pfam" id="PF01902">
    <property type="entry name" value="Diphthami_syn_2"/>
    <property type="match status" value="1"/>
</dbReference>
<comment type="caution">
    <text evidence="2">The sequence shown here is derived from an EMBL/GenBank/DDBJ whole genome shotgun (WGS) entry which is preliminary data.</text>
</comment>
<dbReference type="NCBIfam" id="TIGR00290">
    <property type="entry name" value="MJ0570_dom"/>
    <property type="match status" value="1"/>
</dbReference>
<evidence type="ECO:0000313" key="3">
    <source>
        <dbReference type="Proteomes" id="UP000295215"/>
    </source>
</evidence>